<accession>A0ABX4IVC4</accession>
<dbReference type="Proteomes" id="UP000219642">
    <property type="component" value="Unassembled WGS sequence"/>
</dbReference>
<keyword evidence="1" id="KW-1133">Transmembrane helix</keyword>
<feature type="transmembrane region" description="Helical" evidence="1">
    <location>
        <begin position="288"/>
        <end position="309"/>
    </location>
</feature>
<proteinExistence type="predicted"/>
<sequence length="333" mass="39593">MIPDYLKFIRVQDKKILPFLFVVVFIMIGFYWKNNGYKINQSDVYYLSGIVSILLFNSIYELKAFWAYKCVTKAMDFTFFTGKKPGRIEKWFSHPFVVSIFFAAVFGLFIKGVFLLYPSMYVMIPLLAISPIFIYAVFRVLRTSYIKQVATAAVEKVKYKHLYRYIVAYVILGLALNLLTISPLKHDADFSLQAGVFPTEAVVAMFILCCIVLMMNLLFTRLSKRYIFLGRLFLKEIDFYFSVSLPWPAFHAKPFWWRMILLLFIEFVWIILVSMLLAWSGWQLWFEIYFLICFLPCIGFNYLHIYALWHRDFMMACDMYFRWGTIDKQTHLW</sequence>
<keyword evidence="1" id="KW-0472">Membrane</keyword>
<name>A0ABX4IVC4_9ENTR</name>
<keyword evidence="1" id="KW-0812">Transmembrane</keyword>
<reference evidence="2 3" key="1">
    <citation type="submission" date="2017-06" db="EMBL/GenBank/DDBJ databases">
        <title>Draft genome sequence of nitrogen-fixing Kosakonia pseudosacchari strain NN143 isolated from sugarcane roots.</title>
        <authorList>
            <person name="Li Y."/>
            <person name="Li S."/>
            <person name="Lin L."/>
            <person name="Wu X."/>
            <person name="Yang L."/>
            <person name="Li Y."/>
            <person name="An Q."/>
        </authorList>
    </citation>
    <scope>NUCLEOTIDE SEQUENCE [LARGE SCALE GENOMIC DNA]</scope>
    <source>
        <strain evidence="2 3">NN143</strain>
    </source>
</reference>
<comment type="caution">
    <text evidence="2">The sequence shown here is derived from an EMBL/GenBank/DDBJ whole genome shotgun (WGS) entry which is preliminary data.</text>
</comment>
<evidence type="ECO:0000313" key="2">
    <source>
        <dbReference type="EMBL" id="PDO88323.1"/>
    </source>
</evidence>
<dbReference type="EMBL" id="NITV01000003">
    <property type="protein sequence ID" value="PDO88323.1"/>
    <property type="molecule type" value="Genomic_DNA"/>
</dbReference>
<feature type="transmembrane region" description="Helical" evidence="1">
    <location>
        <begin position="260"/>
        <end position="282"/>
    </location>
</feature>
<dbReference type="RefSeq" id="WP_097400172.1">
    <property type="nucleotide sequence ID" value="NZ_CP158850.1"/>
</dbReference>
<feature type="transmembrane region" description="Helical" evidence="1">
    <location>
        <begin position="162"/>
        <end position="181"/>
    </location>
</feature>
<feature type="transmembrane region" description="Helical" evidence="1">
    <location>
        <begin position="120"/>
        <end position="141"/>
    </location>
</feature>
<evidence type="ECO:0008006" key="4">
    <source>
        <dbReference type="Google" id="ProtNLM"/>
    </source>
</evidence>
<feature type="transmembrane region" description="Helical" evidence="1">
    <location>
        <begin position="16"/>
        <end position="32"/>
    </location>
</feature>
<feature type="transmembrane region" description="Helical" evidence="1">
    <location>
        <begin position="44"/>
        <end position="60"/>
    </location>
</feature>
<feature type="transmembrane region" description="Helical" evidence="1">
    <location>
        <begin position="91"/>
        <end position="114"/>
    </location>
</feature>
<protein>
    <recommendedName>
        <fullName evidence="4">Inner membrane protein</fullName>
    </recommendedName>
</protein>
<organism evidence="2 3">
    <name type="scientific">Kosakonia pseudosacchari</name>
    <dbReference type="NCBI Taxonomy" id="1646340"/>
    <lineage>
        <taxon>Bacteria</taxon>
        <taxon>Pseudomonadati</taxon>
        <taxon>Pseudomonadota</taxon>
        <taxon>Gammaproteobacteria</taxon>
        <taxon>Enterobacterales</taxon>
        <taxon>Enterobacteriaceae</taxon>
        <taxon>Kosakonia</taxon>
    </lineage>
</organism>
<gene>
    <name evidence="2" type="ORF">BK796_07095</name>
</gene>
<feature type="transmembrane region" description="Helical" evidence="1">
    <location>
        <begin position="201"/>
        <end position="219"/>
    </location>
</feature>
<evidence type="ECO:0000313" key="3">
    <source>
        <dbReference type="Proteomes" id="UP000219642"/>
    </source>
</evidence>
<keyword evidence="3" id="KW-1185">Reference proteome</keyword>
<evidence type="ECO:0000256" key="1">
    <source>
        <dbReference type="SAM" id="Phobius"/>
    </source>
</evidence>